<name>A0A5C6S6N6_9RHOB</name>
<evidence type="ECO:0000256" key="1">
    <source>
        <dbReference type="SAM" id="SignalP"/>
    </source>
</evidence>
<keyword evidence="3" id="KW-1185">Reference proteome</keyword>
<comment type="caution">
    <text evidence="2">The sequence shown here is derived from an EMBL/GenBank/DDBJ whole genome shotgun (WGS) entry which is preliminary data.</text>
</comment>
<dbReference type="PROSITE" id="PS51257">
    <property type="entry name" value="PROKAR_LIPOPROTEIN"/>
    <property type="match status" value="1"/>
</dbReference>
<organism evidence="2 3">
    <name type="scientific">Paracoccus aurantiacus</name>
    <dbReference type="NCBI Taxonomy" id="2599412"/>
    <lineage>
        <taxon>Bacteria</taxon>
        <taxon>Pseudomonadati</taxon>
        <taxon>Pseudomonadota</taxon>
        <taxon>Alphaproteobacteria</taxon>
        <taxon>Rhodobacterales</taxon>
        <taxon>Paracoccaceae</taxon>
        <taxon>Paracoccus</taxon>
    </lineage>
</organism>
<keyword evidence="1" id="KW-0732">Signal</keyword>
<protein>
    <submittedName>
        <fullName evidence="2">Uncharacterized protein</fullName>
    </submittedName>
</protein>
<accession>A0A5C6S6N6</accession>
<evidence type="ECO:0000313" key="2">
    <source>
        <dbReference type="EMBL" id="TXB70023.1"/>
    </source>
</evidence>
<feature type="chain" id="PRO_5023118521" evidence="1">
    <location>
        <begin position="24"/>
        <end position="92"/>
    </location>
</feature>
<feature type="signal peptide" evidence="1">
    <location>
        <begin position="1"/>
        <end position="23"/>
    </location>
</feature>
<gene>
    <name evidence="2" type="ORF">FQV27_07975</name>
</gene>
<proteinExistence type="predicted"/>
<dbReference type="Proteomes" id="UP000321562">
    <property type="component" value="Unassembled WGS sequence"/>
</dbReference>
<sequence>MSVHRPPALVLLALAACGPAATAQQAEGDRKAQFIATIESLGCSVTDEQAETLPQMLEFTPDETDRFIGELIIEERAMLKGNVLTLKTENCR</sequence>
<dbReference type="RefSeq" id="WP_147097314.1">
    <property type="nucleotide sequence ID" value="NZ_JBHUFH010000001.1"/>
</dbReference>
<dbReference type="EMBL" id="VOPL01000002">
    <property type="protein sequence ID" value="TXB70023.1"/>
    <property type="molecule type" value="Genomic_DNA"/>
</dbReference>
<evidence type="ECO:0000313" key="3">
    <source>
        <dbReference type="Proteomes" id="UP000321562"/>
    </source>
</evidence>
<dbReference type="AlphaFoldDB" id="A0A5C6S6N6"/>
<reference evidence="2 3" key="1">
    <citation type="submission" date="2019-08" db="EMBL/GenBank/DDBJ databases">
        <authorList>
            <person name="Ye J."/>
        </authorList>
    </citation>
    <scope>NUCLEOTIDE SEQUENCE [LARGE SCALE GENOMIC DNA]</scope>
    <source>
        <strain evidence="2 3">TK008</strain>
    </source>
</reference>